<evidence type="ECO:0000259" key="2">
    <source>
        <dbReference type="PROSITE" id="PS51747"/>
    </source>
</evidence>
<comment type="caution">
    <text evidence="3">The sequence shown here is derived from an EMBL/GenBank/DDBJ whole genome shotgun (WGS) entry which is preliminary data.</text>
</comment>
<dbReference type="Gene3D" id="3.40.140.10">
    <property type="entry name" value="Cytidine Deaminase, domain 2"/>
    <property type="match status" value="1"/>
</dbReference>
<dbReference type="InterPro" id="IPR050202">
    <property type="entry name" value="Cyt/Deoxycyt_deaminase"/>
</dbReference>
<evidence type="ECO:0000256" key="1">
    <source>
        <dbReference type="ARBA" id="ARBA00006576"/>
    </source>
</evidence>
<dbReference type="Pfam" id="PF00383">
    <property type="entry name" value="dCMP_cyt_deam_1"/>
    <property type="match status" value="1"/>
</dbReference>
<dbReference type="EC" id="3.5.4.5" evidence="3"/>
<feature type="domain" description="CMP/dCMP-type deaminase" evidence="2">
    <location>
        <begin position="19"/>
        <end position="154"/>
    </location>
</feature>
<dbReference type="EMBL" id="JBIPKE010000014">
    <property type="protein sequence ID" value="MFH6983169.1"/>
    <property type="molecule type" value="Genomic_DNA"/>
</dbReference>
<evidence type="ECO:0000313" key="4">
    <source>
        <dbReference type="Proteomes" id="UP001610063"/>
    </source>
</evidence>
<proteinExistence type="inferred from homology"/>
<dbReference type="PROSITE" id="PS51747">
    <property type="entry name" value="CYT_DCMP_DEAMINASES_2"/>
    <property type="match status" value="1"/>
</dbReference>
<accession>A0ABW7N8V9</accession>
<sequence>MNQSFTFEYQRLTYDELTPADQQLIDAAMQALDGAHAPYSHFQVGSAVLMADGSVVTGNNQENAAYPSGLCAERVALFAAKSQSKQPIQAITVVARNAQGEMADAFSCGNCRQVMLEYAGQQQEGLRVIMGDRTGHFIVLADTRQLLPFSFGSETLG</sequence>
<keyword evidence="4" id="KW-1185">Reference proteome</keyword>
<gene>
    <name evidence="3" type="ORF">ACHKAR_06950</name>
</gene>
<dbReference type="GO" id="GO:0004126">
    <property type="term" value="F:cytidine deaminase activity"/>
    <property type="evidence" value="ECO:0007669"/>
    <property type="project" value="UniProtKB-EC"/>
</dbReference>
<name>A0ABW7N8V9_9BACT</name>
<dbReference type="NCBIfam" id="NF004064">
    <property type="entry name" value="PRK05578.1"/>
    <property type="match status" value="1"/>
</dbReference>
<organism evidence="3 4">
    <name type="scientific">Marinoscillum luteum</name>
    <dbReference type="NCBI Taxonomy" id="861051"/>
    <lineage>
        <taxon>Bacteria</taxon>
        <taxon>Pseudomonadati</taxon>
        <taxon>Bacteroidota</taxon>
        <taxon>Cytophagia</taxon>
        <taxon>Cytophagales</taxon>
        <taxon>Reichenbachiellaceae</taxon>
        <taxon>Marinoscillum</taxon>
    </lineage>
</organism>
<evidence type="ECO:0000313" key="3">
    <source>
        <dbReference type="EMBL" id="MFH6983169.1"/>
    </source>
</evidence>
<dbReference type="SUPFAM" id="SSF53927">
    <property type="entry name" value="Cytidine deaminase-like"/>
    <property type="match status" value="1"/>
</dbReference>
<dbReference type="InterPro" id="IPR016193">
    <property type="entry name" value="Cytidine_deaminase-like"/>
</dbReference>
<dbReference type="PANTHER" id="PTHR11644:SF2">
    <property type="entry name" value="CYTIDINE DEAMINASE"/>
    <property type="match status" value="1"/>
</dbReference>
<keyword evidence="3" id="KW-0378">Hydrolase</keyword>
<dbReference type="CDD" id="cd01283">
    <property type="entry name" value="cytidine_deaminase"/>
    <property type="match status" value="1"/>
</dbReference>
<comment type="similarity">
    <text evidence="1">Belongs to the cytidine and deoxycytidylate deaminase family.</text>
</comment>
<dbReference type="Proteomes" id="UP001610063">
    <property type="component" value="Unassembled WGS sequence"/>
</dbReference>
<protein>
    <submittedName>
        <fullName evidence="3">Cytidine deaminase</fullName>
        <ecNumber evidence="3">3.5.4.5</ecNumber>
    </submittedName>
</protein>
<dbReference type="PANTHER" id="PTHR11644">
    <property type="entry name" value="CYTIDINE DEAMINASE"/>
    <property type="match status" value="1"/>
</dbReference>
<dbReference type="RefSeq" id="WP_159585523.1">
    <property type="nucleotide sequence ID" value="NZ_JBIPKE010000014.1"/>
</dbReference>
<dbReference type="InterPro" id="IPR002125">
    <property type="entry name" value="CMP_dCMP_dom"/>
</dbReference>
<reference evidence="3 4" key="1">
    <citation type="journal article" date="2013" name="Int. J. Syst. Evol. Microbiol.">
        <title>Marinoscillum luteum sp. nov., isolated from marine sediment.</title>
        <authorList>
            <person name="Cha I.T."/>
            <person name="Park S.J."/>
            <person name="Kim S.J."/>
            <person name="Kim J.G."/>
            <person name="Jung M.Y."/>
            <person name="Shin K.S."/>
            <person name="Kwon K.K."/>
            <person name="Yang S.H."/>
            <person name="Seo Y.S."/>
            <person name="Rhee S.K."/>
        </authorList>
    </citation>
    <scope>NUCLEOTIDE SEQUENCE [LARGE SCALE GENOMIC DNA]</scope>
    <source>
        <strain evidence="3 4">KCTC 23939</strain>
    </source>
</reference>